<dbReference type="InterPro" id="IPR050953">
    <property type="entry name" value="N4_N6_ade-DNA_methylase"/>
</dbReference>
<evidence type="ECO:0000259" key="6">
    <source>
        <dbReference type="Pfam" id="PF18135"/>
    </source>
</evidence>
<dbReference type="InterPro" id="IPR041635">
    <property type="entry name" value="Type_ISP_LLaBIII_C"/>
</dbReference>
<sequence>MQDVFADYISSLSAKFAHVETSEMGYRTDFEVLIKKIFEEINVRRIDHDPKAEQHNKPDFIVLKNDVPILYIEAKDIGVSLDRIEDSEQMTRYYGYTNLVLTDYVEFRFYRNGIRYGEPIKIAEYNLKGRIIRQFPQNFVNLAKTLIDFSQSQKEPIKSGVHLSKIMAGKARRIRDNLRQYLANDSDINTEIVKVYETIKKLLVHDLTKDAFADMYAQTLVYGLFAARHEDDPQSTFSRQEARDLIPRSNPFLRDFFDHIVGPNFDKRLEYIVDELCDVLSHADVSELMKEYYKKDLWGNTHIEPDPVIHFYEDFLKEYDPDLRKKIGAYYTPVPVVQFIVRSVDYLLKKDFDLAGGLSSTTKTKNGLHKVQILDPAVGTGTFISKIIRNIYEHLIKTGQKGQWHPYVLHDLLPRIYGFELMMTPYTIAHLKLSLAFRDTGFKYFNDRRLGIYLTNSLEESGIQQQGLFALGLAESIAEESKAASKIKNEKPIMIVIGNPPYSGISSNETEYANKLVEKYKVEPGGKQRLREKKHWLNDDYVKFIALAEKMIQKNGEGIVGFITNHGYLDNPTFRGMRWSLLDTFDYLYSMDLHGNSKKHEIPPDGGKDENVFDIQQGVSILLAVKTGKKKQGDLAKLYSQDLWGKRIKKYEQLNNSSLENIKWKLIEPRLPNLFFKEGSSAKLEKEYLKGFDVNELFVRNSTGIVTARDAVVIDTDKDSLLKRIIRFSDFNYSDNEIRAWLFPNKQNGKYLAGDSRGWKLATARKSVIDEMPEDLIKFISYRPFDQRYIYYSPKMVDWGRFKIFGNFLKGENFGLSWIRPMSTEYKFDIFISKYIIDQCYAGNKSAGAGISYLGPLYIYNEDGSRVPNFKREIIDKIEKIIGKTSPENIFDYIYAVLYSPNYREKYKELLKSGFPRVPYPRNKEEFKEIAAFGNELRSSHLFESPKLDQFVTTYPVDGPNIIEKIDYKNRAVYINQNQFFGNVPEVAWNFYIGGYQPAQKWLKDRKGTELTNGDIEHYQKMIVALVETDKLQKKIDEVLKFDL</sequence>
<dbReference type="Pfam" id="PF18135">
    <property type="entry name" value="Type_ISP_C"/>
    <property type="match status" value="1"/>
</dbReference>
<dbReference type="InterPro" id="IPR029063">
    <property type="entry name" value="SAM-dependent_MTases_sf"/>
</dbReference>
<keyword evidence="3 7" id="KW-0808">Transferase</keyword>
<evidence type="ECO:0000256" key="1">
    <source>
        <dbReference type="ARBA" id="ARBA00011900"/>
    </source>
</evidence>
<dbReference type="Gene3D" id="3.40.50.150">
    <property type="entry name" value="Vaccinia Virus protein VP39"/>
    <property type="match status" value="1"/>
</dbReference>
<evidence type="ECO:0000313" key="8">
    <source>
        <dbReference type="Proteomes" id="UP000034525"/>
    </source>
</evidence>
<evidence type="ECO:0000259" key="5">
    <source>
        <dbReference type="Pfam" id="PF02384"/>
    </source>
</evidence>
<dbReference type="GO" id="GO:0003677">
    <property type="term" value="F:DNA binding"/>
    <property type="evidence" value="ECO:0007669"/>
    <property type="project" value="InterPro"/>
</dbReference>
<dbReference type="Proteomes" id="UP000034525">
    <property type="component" value="Unassembled WGS sequence"/>
</dbReference>
<evidence type="ECO:0000313" key="7">
    <source>
        <dbReference type="EMBL" id="KKT54230.1"/>
    </source>
</evidence>
<gene>
    <name evidence="7" type="ORF">UW47_C0008G0029</name>
</gene>
<evidence type="ECO:0000256" key="4">
    <source>
        <dbReference type="ARBA" id="ARBA00047942"/>
    </source>
</evidence>
<proteinExistence type="predicted"/>
<comment type="catalytic activity">
    <reaction evidence="4">
        <text>a 2'-deoxyadenosine in DNA + S-adenosyl-L-methionine = an N(6)-methyl-2'-deoxyadenosine in DNA + S-adenosyl-L-homocysteine + H(+)</text>
        <dbReference type="Rhea" id="RHEA:15197"/>
        <dbReference type="Rhea" id="RHEA-COMP:12418"/>
        <dbReference type="Rhea" id="RHEA-COMP:12419"/>
        <dbReference type="ChEBI" id="CHEBI:15378"/>
        <dbReference type="ChEBI" id="CHEBI:57856"/>
        <dbReference type="ChEBI" id="CHEBI:59789"/>
        <dbReference type="ChEBI" id="CHEBI:90615"/>
        <dbReference type="ChEBI" id="CHEBI:90616"/>
        <dbReference type="EC" id="2.1.1.72"/>
    </reaction>
</comment>
<comment type="caution">
    <text evidence="7">The sequence shown here is derived from an EMBL/GenBank/DDBJ whole genome shotgun (WGS) entry which is preliminary data.</text>
</comment>
<keyword evidence="2 7" id="KW-0489">Methyltransferase</keyword>
<feature type="domain" description="DNA methylase adenine-specific" evidence="5">
    <location>
        <begin position="308"/>
        <end position="529"/>
    </location>
</feature>
<evidence type="ECO:0000256" key="2">
    <source>
        <dbReference type="ARBA" id="ARBA00022603"/>
    </source>
</evidence>
<dbReference type="PANTHER" id="PTHR33841">
    <property type="entry name" value="DNA METHYLTRANSFERASE YEEA-RELATED"/>
    <property type="match status" value="1"/>
</dbReference>
<dbReference type="PANTHER" id="PTHR33841:SF1">
    <property type="entry name" value="DNA METHYLTRANSFERASE A"/>
    <property type="match status" value="1"/>
</dbReference>
<dbReference type="GO" id="GO:0032259">
    <property type="term" value="P:methylation"/>
    <property type="evidence" value="ECO:0007669"/>
    <property type="project" value="UniProtKB-KW"/>
</dbReference>
<dbReference type="EMBL" id="LCIL01000008">
    <property type="protein sequence ID" value="KKT54230.1"/>
    <property type="molecule type" value="Genomic_DNA"/>
</dbReference>
<reference evidence="7 8" key="1">
    <citation type="journal article" date="2015" name="Nature">
        <title>rRNA introns, odd ribosomes, and small enigmatic genomes across a large radiation of phyla.</title>
        <authorList>
            <person name="Brown C.T."/>
            <person name="Hug L.A."/>
            <person name="Thomas B.C."/>
            <person name="Sharon I."/>
            <person name="Castelle C.J."/>
            <person name="Singh A."/>
            <person name="Wilkins M.J."/>
            <person name="Williams K.H."/>
            <person name="Banfield J.F."/>
        </authorList>
    </citation>
    <scope>NUCLEOTIDE SEQUENCE [LARGE SCALE GENOMIC DNA]</scope>
</reference>
<dbReference type="Pfam" id="PF02384">
    <property type="entry name" value="N6_Mtase"/>
    <property type="match status" value="1"/>
</dbReference>
<dbReference type="SUPFAM" id="SSF53335">
    <property type="entry name" value="S-adenosyl-L-methionine-dependent methyltransferases"/>
    <property type="match status" value="1"/>
</dbReference>
<dbReference type="InterPro" id="IPR003356">
    <property type="entry name" value="DNA_methylase_A-5"/>
</dbReference>
<organism evidence="7 8">
    <name type="scientific">Candidatus Woesebacteria bacterium GW2011_GWA1_44_23</name>
    <dbReference type="NCBI Taxonomy" id="1618558"/>
    <lineage>
        <taxon>Bacteria</taxon>
        <taxon>Candidatus Woeseibacteriota</taxon>
    </lineage>
</organism>
<dbReference type="GO" id="GO:0009007">
    <property type="term" value="F:site-specific DNA-methyltransferase (adenine-specific) activity"/>
    <property type="evidence" value="ECO:0007669"/>
    <property type="project" value="UniProtKB-EC"/>
</dbReference>
<protein>
    <recommendedName>
        <fullName evidence="1">site-specific DNA-methyltransferase (adenine-specific)</fullName>
        <ecNumber evidence="1">2.1.1.72</ecNumber>
    </recommendedName>
</protein>
<evidence type="ECO:0000256" key="3">
    <source>
        <dbReference type="ARBA" id="ARBA00022679"/>
    </source>
</evidence>
<dbReference type="AlphaFoldDB" id="A0A837I935"/>
<name>A0A837I935_9BACT</name>
<dbReference type="PRINTS" id="PR00507">
    <property type="entry name" value="N12N6MTFRASE"/>
</dbReference>
<feature type="domain" description="Type ISP restriction-modification enzyme LLaBIII C-terminal specificity" evidence="6">
    <location>
        <begin position="696"/>
        <end position="1032"/>
    </location>
</feature>
<dbReference type="EC" id="2.1.1.72" evidence="1"/>
<accession>A0A837I935</accession>
<dbReference type="GO" id="GO:0008170">
    <property type="term" value="F:N-methyltransferase activity"/>
    <property type="evidence" value="ECO:0007669"/>
    <property type="project" value="InterPro"/>
</dbReference>